<dbReference type="GO" id="GO:0005886">
    <property type="term" value="C:plasma membrane"/>
    <property type="evidence" value="ECO:0007669"/>
    <property type="project" value="TreeGrafter"/>
</dbReference>
<dbReference type="FunFam" id="3.30.70.270:FF:000001">
    <property type="entry name" value="Diguanylate cyclase domain protein"/>
    <property type="match status" value="1"/>
</dbReference>
<feature type="transmembrane region" description="Helical" evidence="4">
    <location>
        <begin position="116"/>
        <end position="133"/>
    </location>
</feature>
<dbReference type="PROSITE" id="PS50887">
    <property type="entry name" value="GGDEF"/>
    <property type="match status" value="1"/>
</dbReference>
<dbReference type="InterPro" id="IPR000160">
    <property type="entry name" value="GGDEF_dom"/>
</dbReference>
<dbReference type="Gene3D" id="3.30.70.270">
    <property type="match status" value="1"/>
</dbReference>
<dbReference type="NCBIfam" id="TIGR00254">
    <property type="entry name" value="GGDEF"/>
    <property type="match status" value="1"/>
</dbReference>
<keyword evidence="4" id="KW-0812">Transmembrane</keyword>
<comment type="cofactor">
    <cofactor evidence="1">
        <name>Mg(2+)</name>
        <dbReference type="ChEBI" id="CHEBI:18420"/>
    </cofactor>
</comment>
<dbReference type="GO" id="GO:0043709">
    <property type="term" value="P:cell adhesion involved in single-species biofilm formation"/>
    <property type="evidence" value="ECO:0007669"/>
    <property type="project" value="TreeGrafter"/>
</dbReference>
<sequence length="332" mass="38302">MHTRHYPHTSVPPEVLHKWLSALLCALHSIYFLLNMLLIQKLDLGFIQFCAALFAGYCFYASLKKQDRPWHRYALMAILTINILLSASMMDLVAGSIFWSLALPIWYYSLFGLKKGFYFSAVVMAVSAAILFTRADTNLFMPYRTLFNFTLVYISIWLVCHIYEVQRQKISSFLHSLALQDALTGVCNRHALKTDLALIQKQFTHIHMLLIDIDRFKNINDKFGHDIGDTVLLAVANILSKTTEVKEVYRLGGEEFIVLLKDLDHQKAREEAEKIRQAVEQEIFQSHKEDIKLTVSIGISSLQPEQEFNDFLRAADEKLYQAKREGRNKVCF</sequence>
<dbReference type="RefSeq" id="WP_111608585.1">
    <property type="nucleotide sequence ID" value="NZ_BMLJ01000021.1"/>
</dbReference>
<gene>
    <name evidence="6" type="ORF">IBG28_16740</name>
</gene>
<keyword evidence="4" id="KW-1133">Transmembrane helix</keyword>
<keyword evidence="4" id="KW-0472">Membrane</keyword>
<dbReference type="InterPro" id="IPR048435">
    <property type="entry name" value="MASE6"/>
</dbReference>
<dbReference type="Pfam" id="PF20966">
    <property type="entry name" value="MASE6"/>
    <property type="match status" value="1"/>
</dbReference>
<dbReference type="InterPro" id="IPR050469">
    <property type="entry name" value="Diguanylate_Cyclase"/>
</dbReference>
<evidence type="ECO:0000259" key="5">
    <source>
        <dbReference type="PROSITE" id="PS50887"/>
    </source>
</evidence>
<dbReference type="SUPFAM" id="SSF55073">
    <property type="entry name" value="Nucleotide cyclase"/>
    <property type="match status" value="1"/>
</dbReference>
<dbReference type="GO" id="GO:0052621">
    <property type="term" value="F:diguanylate cyclase activity"/>
    <property type="evidence" value="ECO:0007669"/>
    <property type="project" value="UniProtKB-EC"/>
</dbReference>
<evidence type="ECO:0000313" key="6">
    <source>
        <dbReference type="EMBL" id="QNT05311.1"/>
    </source>
</evidence>
<proteinExistence type="predicted"/>
<evidence type="ECO:0000256" key="2">
    <source>
        <dbReference type="ARBA" id="ARBA00012528"/>
    </source>
</evidence>
<feature type="transmembrane region" description="Helical" evidence="4">
    <location>
        <begin position="20"/>
        <end position="39"/>
    </location>
</feature>
<dbReference type="InterPro" id="IPR029787">
    <property type="entry name" value="Nucleotide_cyclase"/>
</dbReference>
<dbReference type="EC" id="2.7.7.65" evidence="2"/>
<protein>
    <recommendedName>
        <fullName evidence="2">diguanylate cyclase</fullName>
        <ecNumber evidence="2">2.7.7.65</ecNumber>
    </recommendedName>
</protein>
<feature type="transmembrane region" description="Helical" evidence="4">
    <location>
        <begin position="145"/>
        <end position="164"/>
    </location>
</feature>
<comment type="catalytic activity">
    <reaction evidence="3">
        <text>2 GTP = 3',3'-c-di-GMP + 2 diphosphate</text>
        <dbReference type="Rhea" id="RHEA:24898"/>
        <dbReference type="ChEBI" id="CHEBI:33019"/>
        <dbReference type="ChEBI" id="CHEBI:37565"/>
        <dbReference type="ChEBI" id="CHEBI:58805"/>
        <dbReference type="EC" id="2.7.7.65"/>
    </reaction>
</comment>
<dbReference type="EMBL" id="CP061081">
    <property type="protein sequence ID" value="QNT05311.1"/>
    <property type="molecule type" value="Genomic_DNA"/>
</dbReference>
<name>A0A7H1J495_9GAMM</name>
<evidence type="ECO:0000313" key="7">
    <source>
        <dbReference type="Proteomes" id="UP000516370"/>
    </source>
</evidence>
<feature type="transmembrane region" description="Helical" evidence="4">
    <location>
        <begin position="45"/>
        <end position="63"/>
    </location>
</feature>
<dbReference type="OrthoDB" id="9812260at2"/>
<dbReference type="KEGG" id="mard:IBG28_16740"/>
<evidence type="ECO:0000256" key="3">
    <source>
        <dbReference type="ARBA" id="ARBA00034247"/>
    </source>
</evidence>
<dbReference type="InterPro" id="IPR043128">
    <property type="entry name" value="Rev_trsase/Diguanyl_cyclase"/>
</dbReference>
<dbReference type="CDD" id="cd01949">
    <property type="entry name" value="GGDEF"/>
    <property type="match status" value="1"/>
</dbReference>
<accession>A0A7H1J495</accession>
<dbReference type="GO" id="GO:1902201">
    <property type="term" value="P:negative regulation of bacterial-type flagellum-dependent cell motility"/>
    <property type="evidence" value="ECO:0007669"/>
    <property type="project" value="TreeGrafter"/>
</dbReference>
<keyword evidence="7" id="KW-1185">Reference proteome</keyword>
<reference evidence="6 7" key="1">
    <citation type="submission" date="2020-09" db="EMBL/GenBank/DDBJ databases">
        <title>Complete genome sequence of an Arctic sea ice bacterium Marinomonas arctica BSI20414.</title>
        <authorList>
            <person name="Liao L."/>
            <person name="Chen B."/>
        </authorList>
    </citation>
    <scope>NUCLEOTIDE SEQUENCE [LARGE SCALE GENOMIC DNA]</scope>
    <source>
        <strain evidence="6 7">BSI20414</strain>
    </source>
</reference>
<feature type="domain" description="GGDEF" evidence="5">
    <location>
        <begin position="204"/>
        <end position="332"/>
    </location>
</feature>
<dbReference type="PANTHER" id="PTHR45138">
    <property type="entry name" value="REGULATORY COMPONENTS OF SENSORY TRANSDUCTION SYSTEM"/>
    <property type="match status" value="1"/>
</dbReference>
<dbReference type="Pfam" id="PF00990">
    <property type="entry name" value="GGDEF"/>
    <property type="match status" value="1"/>
</dbReference>
<dbReference type="Proteomes" id="UP000516370">
    <property type="component" value="Chromosome"/>
</dbReference>
<evidence type="ECO:0000256" key="4">
    <source>
        <dbReference type="SAM" id="Phobius"/>
    </source>
</evidence>
<evidence type="ECO:0000256" key="1">
    <source>
        <dbReference type="ARBA" id="ARBA00001946"/>
    </source>
</evidence>
<organism evidence="6 7">
    <name type="scientific">Marinomonas arctica</name>
    <dbReference type="NCBI Taxonomy" id="383750"/>
    <lineage>
        <taxon>Bacteria</taxon>
        <taxon>Pseudomonadati</taxon>
        <taxon>Pseudomonadota</taxon>
        <taxon>Gammaproteobacteria</taxon>
        <taxon>Oceanospirillales</taxon>
        <taxon>Oceanospirillaceae</taxon>
        <taxon>Marinomonas</taxon>
    </lineage>
</organism>
<feature type="transmembrane region" description="Helical" evidence="4">
    <location>
        <begin position="75"/>
        <end position="101"/>
    </location>
</feature>
<dbReference type="PANTHER" id="PTHR45138:SF9">
    <property type="entry name" value="DIGUANYLATE CYCLASE DGCM-RELATED"/>
    <property type="match status" value="1"/>
</dbReference>
<dbReference type="SMART" id="SM00267">
    <property type="entry name" value="GGDEF"/>
    <property type="match status" value="1"/>
</dbReference>
<dbReference type="AlphaFoldDB" id="A0A7H1J495"/>